<dbReference type="NCBIfam" id="NF033179">
    <property type="entry name" value="TnsA_like_Actin"/>
    <property type="match status" value="1"/>
</dbReference>
<organism evidence="1 2">
    <name type="scientific">Streptacidiphilus alkalitolerans</name>
    <dbReference type="NCBI Taxonomy" id="3342712"/>
    <lineage>
        <taxon>Bacteria</taxon>
        <taxon>Bacillati</taxon>
        <taxon>Actinomycetota</taxon>
        <taxon>Actinomycetes</taxon>
        <taxon>Kitasatosporales</taxon>
        <taxon>Streptomycetaceae</taxon>
        <taxon>Streptacidiphilus</taxon>
    </lineage>
</organism>
<dbReference type="InterPro" id="IPR048000">
    <property type="entry name" value="TnsA-like"/>
</dbReference>
<gene>
    <name evidence="1" type="ORF">ACEZDG_33335</name>
</gene>
<evidence type="ECO:0000313" key="2">
    <source>
        <dbReference type="Proteomes" id="UP001592582"/>
    </source>
</evidence>
<dbReference type="EMBL" id="JBHEZX010000021">
    <property type="protein sequence ID" value="MFC1414155.1"/>
    <property type="molecule type" value="Genomic_DNA"/>
</dbReference>
<protein>
    <submittedName>
        <fullName evidence="1">TnsA-like heteromeric transposase endonuclease subunit</fullName>
    </submittedName>
</protein>
<dbReference type="Proteomes" id="UP001592582">
    <property type="component" value="Unassembled WGS sequence"/>
</dbReference>
<dbReference type="RefSeq" id="WP_380517231.1">
    <property type="nucleotide sequence ID" value="NZ_JBHEZX010000021.1"/>
</dbReference>
<evidence type="ECO:0000313" key="1">
    <source>
        <dbReference type="EMBL" id="MFC1414155.1"/>
    </source>
</evidence>
<keyword evidence="2" id="KW-1185">Reference proteome</keyword>
<comment type="caution">
    <text evidence="1">The sequence shown here is derived from an EMBL/GenBank/DDBJ whole genome shotgun (WGS) entry which is preliminary data.</text>
</comment>
<reference evidence="1 2" key="1">
    <citation type="submission" date="2024-09" db="EMBL/GenBank/DDBJ databases">
        <authorList>
            <person name="Lee S.D."/>
        </authorList>
    </citation>
    <scope>NUCLEOTIDE SEQUENCE [LARGE SCALE GENOMIC DNA]</scope>
    <source>
        <strain evidence="1 2">N1-1</strain>
    </source>
</reference>
<accession>A0ABV6VK94</accession>
<name>A0ABV6VK94_9ACTN</name>
<sequence>MASTGEDATVLAGGRHPDRCSSVGQVEARIVGTGTELDRLPWARAAHTVALEELAAVRTFPVQRGRRIAPGWWWSASTGRLVHYGFGAMRTQLMLLDHDPHVVALACSPVEFTWLGDDGAVAVHAPHLMARLRDGSGLLVDCAGSEGVPARIANHAAAMTTAVQAVGWHYRITQPPDPVLEANVRWLSGYRHPRYGAGIPREQVLALFEWPLPLIEGVRQLGDPIAAWPVLFHALWSGALTAPLNHPLHERTLATAATVVAGPG</sequence>
<proteinExistence type="predicted"/>